<comment type="caution">
    <text evidence="1">The sequence shown here is derived from an EMBL/GenBank/DDBJ whole genome shotgun (WGS) entry which is preliminary data.</text>
</comment>
<gene>
    <name evidence="1" type="ORF">LCGC14_0570990</name>
</gene>
<dbReference type="EMBL" id="LAZR01000839">
    <property type="protein sequence ID" value="KKN56521.1"/>
    <property type="molecule type" value="Genomic_DNA"/>
</dbReference>
<sequence>MERECLECGVGKIHPKDDDFFRWDCDHCEWCFIIQVEPFRKEEFDEGVKE</sequence>
<accession>A0A0F9U5E0</accession>
<proteinExistence type="predicted"/>
<organism evidence="1">
    <name type="scientific">marine sediment metagenome</name>
    <dbReference type="NCBI Taxonomy" id="412755"/>
    <lineage>
        <taxon>unclassified sequences</taxon>
        <taxon>metagenomes</taxon>
        <taxon>ecological metagenomes</taxon>
    </lineage>
</organism>
<name>A0A0F9U5E0_9ZZZZ</name>
<protein>
    <submittedName>
        <fullName evidence="1">Uncharacterized protein</fullName>
    </submittedName>
</protein>
<evidence type="ECO:0000313" key="1">
    <source>
        <dbReference type="EMBL" id="KKN56521.1"/>
    </source>
</evidence>
<reference evidence="1" key="1">
    <citation type="journal article" date="2015" name="Nature">
        <title>Complex archaea that bridge the gap between prokaryotes and eukaryotes.</title>
        <authorList>
            <person name="Spang A."/>
            <person name="Saw J.H."/>
            <person name="Jorgensen S.L."/>
            <person name="Zaremba-Niedzwiedzka K."/>
            <person name="Martijn J."/>
            <person name="Lind A.E."/>
            <person name="van Eijk R."/>
            <person name="Schleper C."/>
            <person name="Guy L."/>
            <person name="Ettema T.J."/>
        </authorList>
    </citation>
    <scope>NUCLEOTIDE SEQUENCE</scope>
</reference>
<dbReference type="AlphaFoldDB" id="A0A0F9U5E0"/>